<dbReference type="KEGG" id="dli:dnl_24130"/>
<dbReference type="RefSeq" id="WP_207691799.1">
    <property type="nucleotide sequence ID" value="NZ_CP061799.1"/>
</dbReference>
<accession>A0A975B765</accession>
<gene>
    <name evidence="2" type="ORF">dnl_24130</name>
</gene>
<dbReference type="AlphaFoldDB" id="A0A975B765"/>
<organism evidence="2 3">
    <name type="scientific">Desulfonema limicola</name>
    <dbReference type="NCBI Taxonomy" id="45656"/>
    <lineage>
        <taxon>Bacteria</taxon>
        <taxon>Pseudomonadati</taxon>
        <taxon>Thermodesulfobacteriota</taxon>
        <taxon>Desulfobacteria</taxon>
        <taxon>Desulfobacterales</taxon>
        <taxon>Desulfococcaceae</taxon>
        <taxon>Desulfonema</taxon>
    </lineage>
</organism>
<evidence type="ECO:0000313" key="3">
    <source>
        <dbReference type="Proteomes" id="UP000663720"/>
    </source>
</evidence>
<feature type="transmembrane region" description="Helical" evidence="1">
    <location>
        <begin position="34"/>
        <end position="61"/>
    </location>
</feature>
<dbReference type="EMBL" id="CP061799">
    <property type="protein sequence ID" value="QTA80125.1"/>
    <property type="molecule type" value="Genomic_DNA"/>
</dbReference>
<feature type="transmembrane region" description="Helical" evidence="1">
    <location>
        <begin position="67"/>
        <end position="90"/>
    </location>
</feature>
<proteinExistence type="predicted"/>
<keyword evidence="3" id="KW-1185">Reference proteome</keyword>
<protein>
    <submittedName>
        <fullName evidence="2">Uncharacterized protein</fullName>
    </submittedName>
</protein>
<keyword evidence="1" id="KW-0472">Membrane</keyword>
<reference evidence="2" key="1">
    <citation type="journal article" date="2021" name="Microb. Physiol.">
        <title>Proteogenomic Insights into the Physiology of Marine, Sulfate-Reducing, Filamentous Desulfonema limicola and Desulfonema magnum.</title>
        <authorList>
            <person name="Schnaars V."/>
            <person name="Wohlbrand L."/>
            <person name="Scheve S."/>
            <person name="Hinrichs C."/>
            <person name="Reinhardt R."/>
            <person name="Rabus R."/>
        </authorList>
    </citation>
    <scope>NUCLEOTIDE SEQUENCE</scope>
    <source>
        <strain evidence="2">5ac10</strain>
    </source>
</reference>
<keyword evidence="1" id="KW-0812">Transmembrane</keyword>
<dbReference type="Proteomes" id="UP000663720">
    <property type="component" value="Chromosome"/>
</dbReference>
<evidence type="ECO:0000313" key="2">
    <source>
        <dbReference type="EMBL" id="QTA80125.1"/>
    </source>
</evidence>
<name>A0A975B765_9BACT</name>
<evidence type="ECO:0000256" key="1">
    <source>
        <dbReference type="SAM" id="Phobius"/>
    </source>
</evidence>
<sequence>MNILKKITQTEYVRSAVAEKADLSAFKEQPSMRIMAGIGVIIFSYIIGWPAVSAFGALSVYLKEPKILLIGGPLIYGLSHLVFIFGMYLAGAKYTKIFMRWATRMAVERFMGESIREKA</sequence>
<keyword evidence="1" id="KW-1133">Transmembrane helix</keyword>